<evidence type="ECO:0000313" key="3">
    <source>
        <dbReference type="EMBL" id="MDZ8117060.1"/>
    </source>
</evidence>
<dbReference type="InterPro" id="IPR003961">
    <property type="entry name" value="FN3_dom"/>
</dbReference>
<comment type="caution">
    <text evidence="3">The sequence shown here is derived from an EMBL/GenBank/DDBJ whole genome shotgun (WGS) entry which is preliminary data.</text>
</comment>
<keyword evidence="1" id="KW-0732">Signal</keyword>
<dbReference type="Proteomes" id="UP001290861">
    <property type="component" value="Unassembled WGS sequence"/>
</dbReference>
<accession>A0ABU5MS82</accession>
<dbReference type="RefSeq" id="WP_322606866.1">
    <property type="nucleotide sequence ID" value="NZ_JARVCO010000002.1"/>
</dbReference>
<reference evidence="3 4" key="1">
    <citation type="journal article" date="2024" name="Appl. Environ. Microbiol.">
        <title>Pontiella agarivorans sp. nov., a novel marine anaerobic bacterium capable of degrading macroalgal polysaccharides and fixing nitrogen.</title>
        <authorList>
            <person name="Liu N."/>
            <person name="Kivenson V."/>
            <person name="Peng X."/>
            <person name="Cui Z."/>
            <person name="Lankiewicz T.S."/>
            <person name="Gosselin K.M."/>
            <person name="English C.J."/>
            <person name="Blair E.M."/>
            <person name="O'Malley M.A."/>
            <person name="Valentine D.L."/>
        </authorList>
    </citation>
    <scope>NUCLEOTIDE SEQUENCE [LARGE SCALE GENOMIC DNA]</scope>
    <source>
        <strain evidence="3 4">NLcol2</strain>
    </source>
</reference>
<dbReference type="EMBL" id="JARVCO010000002">
    <property type="protein sequence ID" value="MDZ8117060.1"/>
    <property type="molecule type" value="Genomic_DNA"/>
</dbReference>
<dbReference type="PROSITE" id="PS50853">
    <property type="entry name" value="FN3"/>
    <property type="match status" value="1"/>
</dbReference>
<evidence type="ECO:0000313" key="4">
    <source>
        <dbReference type="Proteomes" id="UP001290861"/>
    </source>
</evidence>
<evidence type="ECO:0000259" key="2">
    <source>
        <dbReference type="PROSITE" id="PS50853"/>
    </source>
</evidence>
<sequence>MKKWTALCLTWVAAVGVQANLFKTGWTNHGSNEMNYDHLDVGWNTKTTWDTNATGFVNLGPTDSATAQFGQVFSVNSSSDTGDVATLSFDWTPSGSPNTNTTLKYQLIGWNEDSPLPAASSNFFYSINWGGSKVGTLGGTHERVDLINGGAGSTADNQNMTMNTVTADAGITQNYSITFNVKNAVAGISDFSDYEFVGIRFGIDGADSNAVNSVVENISLTLSNSPPISTVGGQFINTSFTGVDYVDGDLAGQDNWVNNANDASAAFTVNTGGSGFAEGLAASAKTNGASVYWSEANENTAGATWSGSVNFIVAATNAPTVARSGDGALIADFNASDDYPLFSWGVSSDVAGSDLLEAHPVSGFAYTDDALLRAWLDVSSGGIRFNINGRFYSSGNILTLSGKDLKWAPMTTNTNETPDFVTELIECDWMIRKSTAASSYNASLTVTVGTNVYEGVVEYTYDDPETLYNAEAANFVMQHLVDAVDLLDVSVDAVSVSHTNASPVPVSAPYDLAATTGNLEINLSWLTRGGEESGGFNVYRSSTGIEPGDFTLLTNLSGTAFTDTDGLTTKTTYIYRIAGVFPTGESEYSELAVFALAQSTVPGLFWGDDDDLLSGNVDLSLGAASTLNGIDLYTGGGVDGSFAPAVSTTPTSGSYNTSACPLLYGWVQLEEGEGINQIRLQEHSSGDILRWRDNDGDSTTNASLFYVEVETEVDVSDGVLKVQSGEWGNNTRVAIRNNGIWYASATITDNSIQLIDLATETWAVFSEPAAGDDFVDVTGASFAVQTFDQVDAVGILRGKNADTVNSAIRLWDLVVGDKPSAFQTVMYDYGVYNADAAFTNDYDGDGISNGEEWGLNGNPTDSGSVGITARRRGVDGNGNFLFIHPRLKAEPRPIYNIVADDNLVIAPDFSLQTEGVDYTRTSGGQWVTNNWAADFEAVTNAFPLQSVEFFKLEVTEP</sequence>
<feature type="chain" id="PRO_5045491748" description="Fibronectin type-III domain-containing protein" evidence="1">
    <location>
        <begin position="20"/>
        <end position="957"/>
    </location>
</feature>
<dbReference type="InterPro" id="IPR036116">
    <property type="entry name" value="FN3_sf"/>
</dbReference>
<feature type="domain" description="Fibronectin type-III" evidence="2">
    <location>
        <begin position="505"/>
        <end position="599"/>
    </location>
</feature>
<dbReference type="Gene3D" id="2.60.40.10">
    <property type="entry name" value="Immunoglobulins"/>
    <property type="match status" value="1"/>
</dbReference>
<dbReference type="SUPFAM" id="SSF49265">
    <property type="entry name" value="Fibronectin type III"/>
    <property type="match status" value="1"/>
</dbReference>
<gene>
    <name evidence="3" type="ORF">P9H32_00345</name>
</gene>
<feature type="signal peptide" evidence="1">
    <location>
        <begin position="1"/>
        <end position="19"/>
    </location>
</feature>
<name>A0ABU5MS82_9BACT</name>
<keyword evidence="4" id="KW-1185">Reference proteome</keyword>
<protein>
    <recommendedName>
        <fullName evidence="2">Fibronectin type-III domain-containing protein</fullName>
    </recommendedName>
</protein>
<dbReference type="InterPro" id="IPR013783">
    <property type="entry name" value="Ig-like_fold"/>
</dbReference>
<evidence type="ECO:0000256" key="1">
    <source>
        <dbReference type="SAM" id="SignalP"/>
    </source>
</evidence>
<proteinExistence type="predicted"/>
<organism evidence="3 4">
    <name type="scientific">Pontiella agarivorans</name>
    <dbReference type="NCBI Taxonomy" id="3038953"/>
    <lineage>
        <taxon>Bacteria</taxon>
        <taxon>Pseudomonadati</taxon>
        <taxon>Kiritimatiellota</taxon>
        <taxon>Kiritimatiellia</taxon>
        <taxon>Kiritimatiellales</taxon>
        <taxon>Pontiellaceae</taxon>
        <taxon>Pontiella</taxon>
    </lineage>
</organism>